<evidence type="ECO:0000313" key="1">
    <source>
        <dbReference type="EMBL" id="MFC3110836.1"/>
    </source>
</evidence>
<dbReference type="InterPro" id="IPR027417">
    <property type="entry name" value="P-loop_NTPase"/>
</dbReference>
<sequence length="255" mass="28718">MATNSEKKKPAGKPVELFHGDKGGVGKSWTCSVFTDWLVKRKVPAALVDGDTRNPDVSRMFGDSIPVINSNLRVHEGWMDLTDFMIAKPDDSIIVSLPAGIGGDFKRESARFFETCAMLNRPVNMYWVINRLPDSINLLAEAMNVVGDRLHSKIVVKNLFFGDEDKFSRWDNSETRKKFEASGGRTICLSELHERTVDKLFADNENVMPFSTAVVPVQDVSKSAHKLTPSENMELLMWLQENHRQFDQLQEALGT</sequence>
<protein>
    <recommendedName>
        <fullName evidence="3">CobQ/CobB/MinD/ParA nucleotide binding domain-containing protein</fullName>
    </recommendedName>
</protein>
<keyword evidence="2" id="KW-1185">Reference proteome</keyword>
<name>A0ABV7FB19_9BURK</name>
<proteinExistence type="predicted"/>
<dbReference type="Gene3D" id="3.40.50.300">
    <property type="entry name" value="P-loop containing nucleotide triphosphate hydrolases"/>
    <property type="match status" value="1"/>
</dbReference>
<gene>
    <name evidence="1" type="ORF">ACFOFO_23265</name>
</gene>
<reference evidence="2" key="1">
    <citation type="journal article" date="2019" name="Int. J. Syst. Evol. Microbiol.">
        <title>The Global Catalogue of Microorganisms (GCM) 10K type strain sequencing project: providing services to taxonomists for standard genome sequencing and annotation.</title>
        <authorList>
            <consortium name="The Broad Institute Genomics Platform"/>
            <consortium name="The Broad Institute Genome Sequencing Center for Infectious Disease"/>
            <person name="Wu L."/>
            <person name="Ma J."/>
        </authorList>
    </citation>
    <scope>NUCLEOTIDE SEQUENCE [LARGE SCALE GENOMIC DNA]</scope>
    <source>
        <strain evidence="2">KCTC 42986</strain>
    </source>
</reference>
<organism evidence="1 2">
    <name type="scientific">Undibacterium arcticum</name>
    <dbReference type="NCBI Taxonomy" id="1762892"/>
    <lineage>
        <taxon>Bacteria</taxon>
        <taxon>Pseudomonadati</taxon>
        <taxon>Pseudomonadota</taxon>
        <taxon>Betaproteobacteria</taxon>
        <taxon>Burkholderiales</taxon>
        <taxon>Oxalobacteraceae</taxon>
        <taxon>Undibacterium</taxon>
    </lineage>
</organism>
<dbReference type="EMBL" id="JBHRTP010000091">
    <property type="protein sequence ID" value="MFC3110836.1"/>
    <property type="molecule type" value="Genomic_DNA"/>
</dbReference>
<accession>A0ABV7FB19</accession>
<dbReference type="RefSeq" id="WP_390329812.1">
    <property type="nucleotide sequence ID" value="NZ_JBHRTP010000091.1"/>
</dbReference>
<evidence type="ECO:0008006" key="3">
    <source>
        <dbReference type="Google" id="ProtNLM"/>
    </source>
</evidence>
<comment type="caution">
    <text evidence="1">The sequence shown here is derived from an EMBL/GenBank/DDBJ whole genome shotgun (WGS) entry which is preliminary data.</text>
</comment>
<evidence type="ECO:0000313" key="2">
    <source>
        <dbReference type="Proteomes" id="UP001595530"/>
    </source>
</evidence>
<dbReference type="SUPFAM" id="SSF52540">
    <property type="entry name" value="P-loop containing nucleoside triphosphate hydrolases"/>
    <property type="match status" value="1"/>
</dbReference>
<dbReference type="Proteomes" id="UP001595530">
    <property type="component" value="Unassembled WGS sequence"/>
</dbReference>